<name>A0A154P8J6_DUFNO</name>
<dbReference type="Proteomes" id="UP000076502">
    <property type="component" value="Unassembled WGS sequence"/>
</dbReference>
<gene>
    <name evidence="1" type="ORF">WN55_07994</name>
</gene>
<reference evidence="1 2" key="1">
    <citation type="submission" date="2015-07" db="EMBL/GenBank/DDBJ databases">
        <title>The genome of Dufourea novaeangliae.</title>
        <authorList>
            <person name="Pan H."/>
            <person name="Kapheim K."/>
        </authorList>
    </citation>
    <scope>NUCLEOTIDE SEQUENCE [LARGE SCALE GENOMIC DNA]</scope>
    <source>
        <strain evidence="1">0120121106</strain>
        <tissue evidence="1">Whole body</tissue>
    </source>
</reference>
<sequence>MELQKCTPKLSSGMFPSIPPGLKTCRESTIQSPNRFTEDTIYFIEPTTINSIDSW</sequence>
<keyword evidence="2" id="KW-1185">Reference proteome</keyword>
<accession>A0A154P8J6</accession>
<dbReference type="AlphaFoldDB" id="A0A154P8J6"/>
<evidence type="ECO:0000313" key="2">
    <source>
        <dbReference type="Proteomes" id="UP000076502"/>
    </source>
</evidence>
<proteinExistence type="predicted"/>
<organism evidence="1 2">
    <name type="scientific">Dufourea novaeangliae</name>
    <name type="common">Sweat bee</name>
    <dbReference type="NCBI Taxonomy" id="178035"/>
    <lineage>
        <taxon>Eukaryota</taxon>
        <taxon>Metazoa</taxon>
        <taxon>Ecdysozoa</taxon>
        <taxon>Arthropoda</taxon>
        <taxon>Hexapoda</taxon>
        <taxon>Insecta</taxon>
        <taxon>Pterygota</taxon>
        <taxon>Neoptera</taxon>
        <taxon>Endopterygota</taxon>
        <taxon>Hymenoptera</taxon>
        <taxon>Apocrita</taxon>
        <taxon>Aculeata</taxon>
        <taxon>Apoidea</taxon>
        <taxon>Anthophila</taxon>
        <taxon>Halictidae</taxon>
        <taxon>Rophitinae</taxon>
        <taxon>Dufourea</taxon>
    </lineage>
</organism>
<dbReference type="EMBL" id="KQ434829">
    <property type="protein sequence ID" value="KZC07674.1"/>
    <property type="molecule type" value="Genomic_DNA"/>
</dbReference>
<protein>
    <submittedName>
        <fullName evidence="1">Uncharacterized protein</fullName>
    </submittedName>
</protein>
<evidence type="ECO:0000313" key="1">
    <source>
        <dbReference type="EMBL" id="KZC07674.1"/>
    </source>
</evidence>